<name>A0A0N4YXS9_NIPBR</name>
<evidence type="ECO:0000313" key="3">
    <source>
        <dbReference type="Proteomes" id="UP000271162"/>
    </source>
</evidence>
<dbReference type="Proteomes" id="UP000271162">
    <property type="component" value="Unassembled WGS sequence"/>
</dbReference>
<sequence length="243" mass="27634">MTKYCQEQAKYSKDKAKEMAELKQWVSTAETKMKSSEQEKACLLKEIEELRKLTKRFGREPSCESTIDKIFGGTEIDNSEASSDTTISRRVGFLMNTCKGNVPSPFLNARAKLEQMTKYCQEQAKYSKDKAKEMAELKQWVSTAETKMKSSEQEKACLLKEIEELRKLTKRFGREPSCESTIDKIFGGTEIDNSEASSDTSISRRVGFLMNTCKGNVPSPFLNAVSSMFPFSFISLRLWYSTD</sequence>
<organism evidence="4">
    <name type="scientific">Nippostrongylus brasiliensis</name>
    <name type="common">Rat hookworm</name>
    <dbReference type="NCBI Taxonomy" id="27835"/>
    <lineage>
        <taxon>Eukaryota</taxon>
        <taxon>Metazoa</taxon>
        <taxon>Ecdysozoa</taxon>
        <taxon>Nematoda</taxon>
        <taxon>Chromadorea</taxon>
        <taxon>Rhabditida</taxon>
        <taxon>Rhabditina</taxon>
        <taxon>Rhabditomorpha</taxon>
        <taxon>Strongyloidea</taxon>
        <taxon>Heligmosomidae</taxon>
        <taxon>Nippostrongylus</taxon>
    </lineage>
</organism>
<evidence type="ECO:0000313" key="4">
    <source>
        <dbReference type="WBParaSite" id="NBR_0002205101-mRNA-1"/>
    </source>
</evidence>
<proteinExistence type="predicted"/>
<accession>A0A0N4YXS9</accession>
<dbReference type="EMBL" id="UYSL01027321">
    <property type="protein sequence ID" value="VDL86606.1"/>
    <property type="molecule type" value="Genomic_DNA"/>
</dbReference>
<gene>
    <name evidence="2" type="ORF">NBR_LOCUS22052</name>
</gene>
<evidence type="ECO:0000256" key="1">
    <source>
        <dbReference type="SAM" id="Coils"/>
    </source>
</evidence>
<evidence type="ECO:0000313" key="2">
    <source>
        <dbReference type="EMBL" id="VDL86606.1"/>
    </source>
</evidence>
<dbReference type="AlphaFoldDB" id="A0A0N4YXS9"/>
<keyword evidence="1" id="KW-0175">Coiled coil</keyword>
<feature type="coiled-coil region" evidence="1">
    <location>
        <begin position="141"/>
        <end position="168"/>
    </location>
</feature>
<reference evidence="4" key="1">
    <citation type="submission" date="2017-02" db="UniProtKB">
        <authorList>
            <consortium name="WormBaseParasite"/>
        </authorList>
    </citation>
    <scope>IDENTIFICATION</scope>
</reference>
<reference evidence="2 3" key="2">
    <citation type="submission" date="2018-11" db="EMBL/GenBank/DDBJ databases">
        <authorList>
            <consortium name="Pathogen Informatics"/>
        </authorList>
    </citation>
    <scope>NUCLEOTIDE SEQUENCE [LARGE SCALE GENOMIC DNA]</scope>
</reference>
<dbReference type="WBParaSite" id="NBR_0002205101-mRNA-1">
    <property type="protein sequence ID" value="NBR_0002205101-mRNA-1"/>
    <property type="gene ID" value="NBR_0002205101"/>
</dbReference>
<feature type="coiled-coil region" evidence="1">
    <location>
        <begin position="26"/>
        <end position="53"/>
    </location>
</feature>
<protein>
    <submittedName>
        <fullName evidence="4">CPG4 domain-containing protein</fullName>
    </submittedName>
</protein>
<keyword evidence="3" id="KW-1185">Reference proteome</keyword>